<accession>A0ACC0P9T1</accession>
<reference evidence="1" key="1">
    <citation type="submission" date="2022-02" db="EMBL/GenBank/DDBJ databases">
        <title>Plant Genome Project.</title>
        <authorList>
            <person name="Zhang R.-G."/>
        </authorList>
    </citation>
    <scope>NUCLEOTIDE SEQUENCE</scope>
    <source>
        <strain evidence="1">AT1</strain>
    </source>
</reference>
<name>A0ACC0P9T1_RHOML</name>
<dbReference type="EMBL" id="CM046391">
    <property type="protein sequence ID" value="KAI8561906.1"/>
    <property type="molecule type" value="Genomic_DNA"/>
</dbReference>
<gene>
    <name evidence="1" type="ORF">RHMOL_Rhmol04G0378500</name>
</gene>
<keyword evidence="2" id="KW-1185">Reference proteome</keyword>
<evidence type="ECO:0000313" key="1">
    <source>
        <dbReference type="EMBL" id="KAI8561906.1"/>
    </source>
</evidence>
<organism evidence="1 2">
    <name type="scientific">Rhododendron molle</name>
    <name type="common">Chinese azalea</name>
    <name type="synonym">Azalea mollis</name>
    <dbReference type="NCBI Taxonomy" id="49168"/>
    <lineage>
        <taxon>Eukaryota</taxon>
        <taxon>Viridiplantae</taxon>
        <taxon>Streptophyta</taxon>
        <taxon>Embryophyta</taxon>
        <taxon>Tracheophyta</taxon>
        <taxon>Spermatophyta</taxon>
        <taxon>Magnoliopsida</taxon>
        <taxon>eudicotyledons</taxon>
        <taxon>Gunneridae</taxon>
        <taxon>Pentapetalae</taxon>
        <taxon>asterids</taxon>
        <taxon>Ericales</taxon>
        <taxon>Ericaceae</taxon>
        <taxon>Ericoideae</taxon>
        <taxon>Rhodoreae</taxon>
        <taxon>Rhododendron</taxon>
    </lineage>
</organism>
<proteinExistence type="predicted"/>
<evidence type="ECO:0000313" key="2">
    <source>
        <dbReference type="Proteomes" id="UP001062846"/>
    </source>
</evidence>
<comment type="caution">
    <text evidence="1">The sequence shown here is derived from an EMBL/GenBank/DDBJ whole genome shotgun (WGS) entry which is preliminary data.</text>
</comment>
<protein>
    <submittedName>
        <fullName evidence="1">Uncharacterized protein</fullName>
    </submittedName>
</protein>
<dbReference type="Proteomes" id="UP001062846">
    <property type="component" value="Chromosome 4"/>
</dbReference>
<sequence length="177" mass="19457">MAQFPLIFILLVSLMLSLSCAKNDSVDLICERTKYAQLCEDILYGDNRTLSRQGVRPITYATIGLALTNAKTTVDLLNTLVGRAQDPGIRKNLIFCRYQYDSVAINALSKAFVDLYTSDFKKLYKVGMELEEAGIVCESTLLGVGTSYSANLTSSNQKTKLFGEIISVVATLNNCCL</sequence>